<dbReference type="OrthoDB" id="5514550at2"/>
<dbReference type="KEGG" id="nth:Nther_1242"/>
<dbReference type="RefSeq" id="WP_012447700.1">
    <property type="nucleotide sequence ID" value="NC_010718.1"/>
</dbReference>
<dbReference type="HOGENOM" id="CLU_106677_0_0_9"/>
<accession>B2A220</accession>
<evidence type="ECO:0000313" key="1">
    <source>
        <dbReference type="EMBL" id="ACB84825.1"/>
    </source>
</evidence>
<evidence type="ECO:0000313" key="2">
    <source>
        <dbReference type="Proteomes" id="UP000001683"/>
    </source>
</evidence>
<name>B2A220_NATTJ</name>
<protein>
    <submittedName>
        <fullName evidence="1">Uncharacterized protein</fullName>
    </submittedName>
</protein>
<dbReference type="EMBL" id="CP001034">
    <property type="protein sequence ID" value="ACB84825.1"/>
    <property type="molecule type" value="Genomic_DNA"/>
</dbReference>
<organism evidence="1 2">
    <name type="scientific">Natranaerobius thermophilus (strain ATCC BAA-1301 / DSM 18059 / JW/NM-WN-LF)</name>
    <dbReference type="NCBI Taxonomy" id="457570"/>
    <lineage>
        <taxon>Bacteria</taxon>
        <taxon>Bacillati</taxon>
        <taxon>Bacillota</taxon>
        <taxon>Clostridia</taxon>
        <taxon>Natranaerobiales</taxon>
        <taxon>Natranaerobiaceae</taxon>
        <taxon>Natranaerobius</taxon>
    </lineage>
</organism>
<dbReference type="STRING" id="457570.Nther_1242"/>
<proteinExistence type="predicted"/>
<keyword evidence="2" id="KW-1185">Reference proteome</keyword>
<reference evidence="1 2" key="1">
    <citation type="submission" date="2008-04" db="EMBL/GenBank/DDBJ databases">
        <title>Complete sequence of chromosome of Natranaerobius thermophilus JW/NM-WN-LF.</title>
        <authorList>
            <consortium name="US DOE Joint Genome Institute"/>
            <person name="Copeland A."/>
            <person name="Lucas S."/>
            <person name="Lapidus A."/>
            <person name="Glavina del Rio T."/>
            <person name="Dalin E."/>
            <person name="Tice H."/>
            <person name="Bruce D."/>
            <person name="Goodwin L."/>
            <person name="Pitluck S."/>
            <person name="Chertkov O."/>
            <person name="Brettin T."/>
            <person name="Detter J.C."/>
            <person name="Han C."/>
            <person name="Kuske C.R."/>
            <person name="Schmutz J."/>
            <person name="Larimer F."/>
            <person name="Land M."/>
            <person name="Hauser L."/>
            <person name="Kyrpides N."/>
            <person name="Lykidis A."/>
            <person name="Mesbah N.M."/>
            <person name="Wiegel J."/>
        </authorList>
    </citation>
    <scope>NUCLEOTIDE SEQUENCE [LARGE SCALE GENOMIC DNA]</scope>
    <source>
        <strain evidence="2">ATCC BAA-1301 / DSM 18059 / JW/NM-WN-LF</strain>
    </source>
</reference>
<gene>
    <name evidence="1" type="ordered locus">Nther_1242</name>
</gene>
<sequence length="159" mass="18329">MKIGKQGEKKVDEFLNNKKNIRNVIDVSDNEEYMEKGIDFLIETESGNKQGIEVKTDTYYSSGNFFLEYIANTNKNKTGALLSSHAKWLFYYFIDGTLYIFKLSDLKKWIKKNKKKYKKVSSQNPTYKSLGLLVSREELIEELNPSIYQIGGIQDDGVA</sequence>
<dbReference type="Proteomes" id="UP000001683">
    <property type="component" value="Chromosome"/>
</dbReference>
<reference evidence="1 2" key="2">
    <citation type="journal article" date="2011" name="J. Bacteriol.">
        <title>Complete genome sequence of the anaerobic, halophilic alkalithermophile Natranaerobius thermophilus JW/NM-WN-LF.</title>
        <authorList>
            <person name="Zhao B."/>
            <person name="Mesbah N.M."/>
            <person name="Dalin E."/>
            <person name="Goodwin L."/>
            <person name="Nolan M."/>
            <person name="Pitluck S."/>
            <person name="Chertkov O."/>
            <person name="Brettin T.S."/>
            <person name="Han J."/>
            <person name="Larimer F.W."/>
            <person name="Land M.L."/>
            <person name="Hauser L."/>
            <person name="Kyrpides N."/>
            <person name="Wiegel J."/>
        </authorList>
    </citation>
    <scope>NUCLEOTIDE SEQUENCE [LARGE SCALE GENOMIC DNA]</scope>
    <source>
        <strain evidence="2">ATCC BAA-1301 / DSM 18059 / JW/NM-WN-LF</strain>
    </source>
</reference>
<dbReference type="InParanoid" id="B2A220"/>
<dbReference type="eggNOG" id="ENOG50320NJ">
    <property type="taxonomic scope" value="Bacteria"/>
</dbReference>
<dbReference type="AlphaFoldDB" id="B2A220"/>